<keyword evidence="2" id="KW-1185">Reference proteome</keyword>
<gene>
    <name evidence="1" type="ORF">ANE_LOCUS26729</name>
</gene>
<protein>
    <submittedName>
        <fullName evidence="1">Uncharacterized protein</fullName>
    </submittedName>
</protein>
<reference evidence="1" key="1">
    <citation type="submission" date="2019-07" db="EMBL/GenBank/DDBJ databases">
        <authorList>
            <person name="Dittberner H."/>
        </authorList>
    </citation>
    <scope>NUCLEOTIDE SEQUENCE [LARGE SCALE GENOMIC DNA]</scope>
</reference>
<sequence length="79" mass="8909">MTEEVNTSGLKRLFEKRNLKGSKDNGCWSLAGYNELNLLIKSHYSGLITECESSSLRNSYLSELVGLNIGLSFSIERRH</sequence>
<comment type="caution">
    <text evidence="1">The sequence shown here is derived from an EMBL/GenBank/DDBJ whole genome shotgun (WGS) entry which is preliminary data.</text>
</comment>
<organism evidence="1 2">
    <name type="scientific">Arabis nemorensis</name>
    <dbReference type="NCBI Taxonomy" id="586526"/>
    <lineage>
        <taxon>Eukaryota</taxon>
        <taxon>Viridiplantae</taxon>
        <taxon>Streptophyta</taxon>
        <taxon>Embryophyta</taxon>
        <taxon>Tracheophyta</taxon>
        <taxon>Spermatophyta</taxon>
        <taxon>Magnoliopsida</taxon>
        <taxon>eudicotyledons</taxon>
        <taxon>Gunneridae</taxon>
        <taxon>Pentapetalae</taxon>
        <taxon>rosids</taxon>
        <taxon>malvids</taxon>
        <taxon>Brassicales</taxon>
        <taxon>Brassicaceae</taxon>
        <taxon>Arabideae</taxon>
        <taxon>Arabis</taxon>
    </lineage>
</organism>
<name>A0A565CRD6_9BRAS</name>
<dbReference type="Proteomes" id="UP000489600">
    <property type="component" value="Unassembled WGS sequence"/>
</dbReference>
<accession>A0A565CRD6</accession>
<evidence type="ECO:0000313" key="2">
    <source>
        <dbReference type="Proteomes" id="UP000489600"/>
    </source>
</evidence>
<proteinExistence type="predicted"/>
<dbReference type="EMBL" id="CABITT030000008">
    <property type="protein sequence ID" value="VVB16285.1"/>
    <property type="molecule type" value="Genomic_DNA"/>
</dbReference>
<evidence type="ECO:0000313" key="1">
    <source>
        <dbReference type="EMBL" id="VVB16285.1"/>
    </source>
</evidence>
<dbReference type="AlphaFoldDB" id="A0A565CRD6"/>